<evidence type="ECO:0000256" key="4">
    <source>
        <dbReference type="ARBA" id="ARBA00022692"/>
    </source>
</evidence>
<dbReference type="NCBIfam" id="NF006521">
    <property type="entry name" value="PRK08965.1-5"/>
    <property type="match status" value="1"/>
</dbReference>
<comment type="caution">
    <text evidence="9">The sequence shown here is derived from an EMBL/GenBank/DDBJ whole genome shotgun (WGS) entry which is preliminary data.</text>
</comment>
<name>A0A5C5BD28_9MICO</name>
<evidence type="ECO:0000256" key="6">
    <source>
        <dbReference type="ARBA" id="ARBA00023136"/>
    </source>
</evidence>
<dbReference type="PANTHER" id="PTHR34584">
    <property type="entry name" value="NA(+)/H(+) ANTIPORTER SUBUNIT E1"/>
    <property type="match status" value="1"/>
</dbReference>
<dbReference type="EMBL" id="VENP01000017">
    <property type="protein sequence ID" value="TNU75023.1"/>
    <property type="molecule type" value="Genomic_DNA"/>
</dbReference>
<evidence type="ECO:0000256" key="5">
    <source>
        <dbReference type="ARBA" id="ARBA00022989"/>
    </source>
</evidence>
<feature type="compositionally biased region" description="Basic and acidic residues" evidence="7">
    <location>
        <begin position="255"/>
        <end position="269"/>
    </location>
</feature>
<feature type="region of interest" description="Disordered" evidence="7">
    <location>
        <begin position="206"/>
        <end position="269"/>
    </location>
</feature>
<evidence type="ECO:0000256" key="8">
    <source>
        <dbReference type="SAM" id="Phobius"/>
    </source>
</evidence>
<dbReference type="PANTHER" id="PTHR34584:SF1">
    <property type="entry name" value="NA(+)_H(+) ANTIPORTER SUBUNIT E1"/>
    <property type="match status" value="1"/>
</dbReference>
<dbReference type="OrthoDB" id="3556991at2"/>
<evidence type="ECO:0000256" key="7">
    <source>
        <dbReference type="SAM" id="MobiDB-lite"/>
    </source>
</evidence>
<gene>
    <name evidence="9" type="ORF">FH969_06260</name>
</gene>
<evidence type="ECO:0000256" key="1">
    <source>
        <dbReference type="ARBA" id="ARBA00004651"/>
    </source>
</evidence>
<dbReference type="RefSeq" id="WP_139986507.1">
    <property type="nucleotide sequence ID" value="NZ_DAMDJA010000014.1"/>
</dbReference>
<evidence type="ECO:0000256" key="2">
    <source>
        <dbReference type="ARBA" id="ARBA00006228"/>
    </source>
</evidence>
<comment type="similarity">
    <text evidence="2">Belongs to the CPA3 antiporters (TC 2.A.63) subunit E family.</text>
</comment>
<dbReference type="Proteomes" id="UP000313849">
    <property type="component" value="Unassembled WGS sequence"/>
</dbReference>
<evidence type="ECO:0000256" key="3">
    <source>
        <dbReference type="ARBA" id="ARBA00022475"/>
    </source>
</evidence>
<dbReference type="Pfam" id="PF01899">
    <property type="entry name" value="MNHE"/>
    <property type="match status" value="1"/>
</dbReference>
<comment type="subcellular location">
    <subcellularLocation>
        <location evidence="1">Cell membrane</location>
        <topology evidence="1">Multi-pass membrane protein</topology>
    </subcellularLocation>
</comment>
<dbReference type="InterPro" id="IPR002758">
    <property type="entry name" value="Cation_antiport_E"/>
</dbReference>
<protein>
    <submittedName>
        <fullName evidence="9">Na+/H+ antiporter subunit E</fullName>
    </submittedName>
</protein>
<dbReference type="GO" id="GO:0008324">
    <property type="term" value="F:monoatomic cation transmembrane transporter activity"/>
    <property type="evidence" value="ECO:0007669"/>
    <property type="project" value="InterPro"/>
</dbReference>
<keyword evidence="3" id="KW-1003">Cell membrane</keyword>
<keyword evidence="4 8" id="KW-0812">Transmembrane</keyword>
<dbReference type="AlphaFoldDB" id="A0A5C5BD28"/>
<feature type="region of interest" description="Disordered" evidence="7">
    <location>
        <begin position="1"/>
        <end position="32"/>
    </location>
</feature>
<keyword evidence="10" id="KW-1185">Reference proteome</keyword>
<organism evidence="9 10">
    <name type="scientific">Miniimonas arenae</name>
    <dbReference type="NCBI Taxonomy" id="676201"/>
    <lineage>
        <taxon>Bacteria</taxon>
        <taxon>Bacillati</taxon>
        <taxon>Actinomycetota</taxon>
        <taxon>Actinomycetes</taxon>
        <taxon>Micrococcales</taxon>
        <taxon>Beutenbergiaceae</taxon>
        <taxon>Miniimonas</taxon>
    </lineage>
</organism>
<sequence>MSRRPSNDVVRADAPRTDAAATSGVAGGAAQPGVTLRRRPSVTAVVWLAVVWVLLWGDLTIANVLAGLMVALAVAWFLPLPRVPFAGRPSGFGLVRLFGRLAGDIVVASVHVAAVALRFGHEPRGGVLRVRLRSRSDLYLTLTADLCSLVPGSIIVEAHRATGTLYVHTLDLSGPGAVEHARTVVLDQEARVLYALASDEEIAAAGLPPRRFGGPSRARGGAAVASRAVPDQGAPGSGRSGSSSGSSAVSGAGDRGTRSRRRDEGGDAR</sequence>
<reference evidence="9 10" key="1">
    <citation type="submission" date="2019-06" db="EMBL/GenBank/DDBJ databases">
        <title>Draft genome sequence of Miniimonas arenae KCTC 19750T isolated from sea sand.</title>
        <authorList>
            <person name="Park S.-J."/>
        </authorList>
    </citation>
    <scope>NUCLEOTIDE SEQUENCE [LARGE SCALE GENOMIC DNA]</scope>
    <source>
        <strain evidence="9 10">KCTC 19750</strain>
    </source>
</reference>
<keyword evidence="5 8" id="KW-1133">Transmembrane helix</keyword>
<evidence type="ECO:0000313" key="10">
    <source>
        <dbReference type="Proteomes" id="UP000313849"/>
    </source>
</evidence>
<accession>A0A5C5BD28</accession>
<feature type="compositionally biased region" description="Low complexity" evidence="7">
    <location>
        <begin position="240"/>
        <end position="252"/>
    </location>
</feature>
<dbReference type="GO" id="GO:0005886">
    <property type="term" value="C:plasma membrane"/>
    <property type="evidence" value="ECO:0007669"/>
    <property type="project" value="UniProtKB-SubCell"/>
</dbReference>
<proteinExistence type="inferred from homology"/>
<evidence type="ECO:0000313" key="9">
    <source>
        <dbReference type="EMBL" id="TNU75023.1"/>
    </source>
</evidence>
<feature type="transmembrane region" description="Helical" evidence="8">
    <location>
        <begin position="45"/>
        <end position="78"/>
    </location>
</feature>
<feature type="compositionally biased region" description="Low complexity" evidence="7">
    <location>
        <begin position="208"/>
        <end position="234"/>
    </location>
</feature>
<keyword evidence="6 8" id="KW-0472">Membrane</keyword>